<dbReference type="PANTHER" id="PTHR23416">
    <property type="entry name" value="SIALIC ACID SYNTHASE-RELATED"/>
    <property type="match status" value="1"/>
</dbReference>
<dbReference type="EMBL" id="FPCH01000002">
    <property type="protein sequence ID" value="SFV34579.1"/>
    <property type="molecule type" value="Genomic_DNA"/>
</dbReference>
<organism evidence="3 4">
    <name type="scientific">Hyphomicrobium facile</name>
    <dbReference type="NCBI Taxonomy" id="51670"/>
    <lineage>
        <taxon>Bacteria</taxon>
        <taxon>Pseudomonadati</taxon>
        <taxon>Pseudomonadota</taxon>
        <taxon>Alphaproteobacteria</taxon>
        <taxon>Hyphomicrobiales</taxon>
        <taxon>Hyphomicrobiaceae</taxon>
        <taxon>Hyphomicrobium</taxon>
    </lineage>
</organism>
<accession>A0A1I7NIW1</accession>
<evidence type="ECO:0000256" key="1">
    <source>
        <dbReference type="ARBA" id="ARBA00007274"/>
    </source>
</evidence>
<dbReference type="Proteomes" id="UP000199423">
    <property type="component" value="Unassembled WGS sequence"/>
</dbReference>
<comment type="similarity">
    <text evidence="1">Belongs to the transferase hexapeptide repeat family.</text>
</comment>
<protein>
    <submittedName>
        <fullName evidence="3">Putative colanic acid biosynthesis acetyltransferase WcaF</fullName>
    </submittedName>
</protein>
<gene>
    <name evidence="3" type="ORF">SAMN04488557_2369</name>
</gene>
<dbReference type="SUPFAM" id="SSF51161">
    <property type="entry name" value="Trimeric LpxA-like enzymes"/>
    <property type="match status" value="1"/>
</dbReference>
<dbReference type="GO" id="GO:0005829">
    <property type="term" value="C:cytosol"/>
    <property type="evidence" value="ECO:0007669"/>
    <property type="project" value="TreeGrafter"/>
</dbReference>
<dbReference type="GO" id="GO:0008374">
    <property type="term" value="F:O-acyltransferase activity"/>
    <property type="evidence" value="ECO:0007669"/>
    <property type="project" value="TreeGrafter"/>
</dbReference>
<proteinExistence type="inferred from homology"/>
<dbReference type="InterPro" id="IPR051159">
    <property type="entry name" value="Hexapeptide_acetyltransf"/>
</dbReference>
<name>A0A1I7NIW1_9HYPH</name>
<dbReference type="NCBIfam" id="NF007797">
    <property type="entry name" value="PRK10502.1"/>
    <property type="match status" value="1"/>
</dbReference>
<dbReference type="InterPro" id="IPR001451">
    <property type="entry name" value="Hexapep"/>
</dbReference>
<dbReference type="OrthoDB" id="9815592at2"/>
<dbReference type="AlphaFoldDB" id="A0A1I7NIW1"/>
<evidence type="ECO:0000313" key="4">
    <source>
        <dbReference type="Proteomes" id="UP000199423"/>
    </source>
</evidence>
<dbReference type="Pfam" id="PF00132">
    <property type="entry name" value="Hexapep"/>
    <property type="match status" value="1"/>
</dbReference>
<dbReference type="RefSeq" id="WP_092867857.1">
    <property type="nucleotide sequence ID" value="NZ_FPCH01000002.1"/>
</dbReference>
<keyword evidence="4" id="KW-1185">Reference proteome</keyword>
<reference evidence="4" key="1">
    <citation type="submission" date="2016-10" db="EMBL/GenBank/DDBJ databases">
        <authorList>
            <person name="Varghese N."/>
            <person name="Submissions S."/>
        </authorList>
    </citation>
    <scope>NUCLEOTIDE SEQUENCE [LARGE SCALE GENOMIC DNA]</scope>
    <source>
        <strain evidence="4">DSM 1565</strain>
    </source>
</reference>
<dbReference type="PANTHER" id="PTHR23416:SF23">
    <property type="entry name" value="ACETYLTRANSFERASE C18B11.09C-RELATED"/>
    <property type="match status" value="1"/>
</dbReference>
<evidence type="ECO:0000256" key="2">
    <source>
        <dbReference type="ARBA" id="ARBA00022679"/>
    </source>
</evidence>
<dbReference type="Gene3D" id="2.160.10.10">
    <property type="entry name" value="Hexapeptide repeat proteins"/>
    <property type="match status" value="1"/>
</dbReference>
<keyword evidence="2 3" id="KW-0808">Transferase</keyword>
<evidence type="ECO:0000313" key="3">
    <source>
        <dbReference type="EMBL" id="SFV34579.1"/>
    </source>
</evidence>
<sequence>MRLDAYHNRGFSRGKPAWFEALWIFAQWAFLRSQIPGSSQRRLILRMFGARIGKGVTIKPGVRVKFPWRLTIGDHSWIGEDVWIDNLAAVAIGSHCCISQGAYLCSGNHDWAAVAFDLRAEPIRICDSVWIGARSVVAPGVTIGEGSILALGSIATRTTPAWSINSGNPAKPIKSRPRSSSVIALREAAHSRSSLPIQ</sequence>
<dbReference type="STRING" id="51670.SAMN04488557_2369"/>
<dbReference type="InterPro" id="IPR011004">
    <property type="entry name" value="Trimer_LpxA-like_sf"/>
</dbReference>
<dbReference type="CDD" id="cd05825">
    <property type="entry name" value="LbH_wcaF_like"/>
    <property type="match status" value="1"/>
</dbReference>